<dbReference type="EMBL" id="JAANXD010000024">
    <property type="protein sequence ID" value="MBS1257400.1"/>
    <property type="molecule type" value="Genomic_DNA"/>
</dbReference>
<evidence type="ECO:0000313" key="1">
    <source>
        <dbReference type="EMBL" id="MBS1257400.1"/>
    </source>
</evidence>
<sequence length="173" mass="20421">MRQILLDIAKRVSINVNQLQNEVEEWFKGKLEKLTKIKESLQETSSCTYENQPTLFGKEREYLIDLHKGILEEGKYETEDMRVLVQNIFNDYDEAIRKYRGIIPLDYSIHIIPDKAHAEEGSEIEAEILHFFPSNCKREEITQQVTEIIKHIQETSFSDTPIWVKVTQHKEKQ</sequence>
<evidence type="ECO:0000313" key="2">
    <source>
        <dbReference type="Proteomes" id="UP000722750"/>
    </source>
</evidence>
<proteinExistence type="predicted"/>
<dbReference type="Proteomes" id="UP000722750">
    <property type="component" value="Unassembled WGS sequence"/>
</dbReference>
<protein>
    <submittedName>
        <fullName evidence="1">Uncharacterized protein</fullName>
    </submittedName>
</protein>
<reference evidence="1" key="1">
    <citation type="journal article" date="2021" name="ISME J.">
        <title>Fine-scale metabolic discontinuity in a stratified prokaryote microbiome of a Red Sea deep halocline.</title>
        <authorList>
            <person name="Michoud G."/>
            <person name="Ngugi D.K."/>
            <person name="Barozzi A."/>
            <person name="Merlino G."/>
            <person name="Calleja M.L."/>
            <person name="Delgado-Huertas A."/>
            <person name="Moran X.A.G."/>
            <person name="Daffonchio D."/>
        </authorList>
    </citation>
    <scope>NUCLEOTIDE SEQUENCE</scope>
    <source>
        <strain evidence="1">SuakinDeep_MAG55_1</strain>
    </source>
</reference>
<name>A0A941ZZ33_9BACT</name>
<dbReference type="AlphaFoldDB" id="A0A941ZZ33"/>
<comment type="caution">
    <text evidence="1">The sequence shown here is derived from an EMBL/GenBank/DDBJ whole genome shotgun (WGS) entry which is preliminary data.</text>
</comment>
<gene>
    <name evidence="1" type="ORF">MAG551_00442</name>
</gene>
<accession>A0A941ZZ33</accession>
<organism evidence="1 2">
    <name type="scientific">Candidatus Scalindua arabica</name>
    <dbReference type="NCBI Taxonomy" id="1127984"/>
    <lineage>
        <taxon>Bacteria</taxon>
        <taxon>Pseudomonadati</taxon>
        <taxon>Planctomycetota</taxon>
        <taxon>Candidatus Brocadiia</taxon>
        <taxon>Candidatus Brocadiales</taxon>
        <taxon>Candidatus Scalinduaceae</taxon>
        <taxon>Candidatus Scalindua</taxon>
    </lineage>
</organism>